<keyword evidence="2" id="KW-0663">Pyridoxal phosphate</keyword>
<dbReference type="SUPFAM" id="SSF50621">
    <property type="entry name" value="Alanine racemase C-terminal domain-like"/>
    <property type="match status" value="1"/>
</dbReference>
<dbReference type="Gene3D" id="3.20.20.10">
    <property type="entry name" value="Alanine racemase"/>
    <property type="match status" value="1"/>
</dbReference>
<dbReference type="PANTHER" id="PTHR30511">
    <property type="entry name" value="ALANINE RACEMASE"/>
    <property type="match status" value="1"/>
</dbReference>
<evidence type="ECO:0000256" key="2">
    <source>
        <dbReference type="ARBA" id="ARBA00022898"/>
    </source>
</evidence>
<evidence type="ECO:0000256" key="3">
    <source>
        <dbReference type="ARBA" id="ARBA00023235"/>
    </source>
</evidence>
<dbReference type="PRINTS" id="PR00992">
    <property type="entry name" value="ALARACEMASE"/>
</dbReference>
<evidence type="ECO:0000313" key="5">
    <source>
        <dbReference type="EMBL" id="QHT87897.1"/>
    </source>
</evidence>
<dbReference type="PANTHER" id="PTHR30511:SF0">
    <property type="entry name" value="ALANINE RACEMASE, CATABOLIC-RELATED"/>
    <property type="match status" value="1"/>
</dbReference>
<protein>
    <recommendedName>
        <fullName evidence="4">Alanine racemase C-terminal domain-containing protein</fullName>
    </recommendedName>
</protein>
<sequence length="388" mass="43295">MKSIKRNGKRYSNTTKKTMKKCSKIPAEFKNITAIVSTQDVKKNLQYLKKKSGTDVMPILKANAYGHGIVEMAKICRRLHVKHIGVATIGEAMQLRNSGDKGRILAWLYDVHSDQVRDAVAQNIDIAIFNEAHIPIISKSLPKHSVANVHLFVDTGIDRNGVPHAEAIDAAIKLSNDPKFKLVGLMTHLCCAETKDNAITNKQFRLFRKLRQDLLDRNIDPELVHVSATNGILNYDNSDFNLSRSGAGFYGIEENKHLTPILSLSSIIIQLKNIPKGEGIGYDRKYITHANKFIGIVPIGYADLIPLTPSEKLCVFVNGTKRKVLGLESMDQIVIEAKKGDKMGDKVHLFGDNKRGNNQSLHDFAREGSTTPFNIITRMGERVNIKYV</sequence>
<dbReference type="Pfam" id="PF01168">
    <property type="entry name" value="Ala_racemase_N"/>
    <property type="match status" value="1"/>
</dbReference>
<comment type="cofactor">
    <cofactor evidence="1">
        <name>pyridoxal 5'-phosphate</name>
        <dbReference type="ChEBI" id="CHEBI:597326"/>
    </cofactor>
</comment>
<dbReference type="GO" id="GO:0005829">
    <property type="term" value="C:cytosol"/>
    <property type="evidence" value="ECO:0007669"/>
    <property type="project" value="TreeGrafter"/>
</dbReference>
<dbReference type="GO" id="GO:0008784">
    <property type="term" value="F:alanine racemase activity"/>
    <property type="evidence" value="ECO:0007669"/>
    <property type="project" value="InterPro"/>
</dbReference>
<reference evidence="5" key="1">
    <citation type="journal article" date="2020" name="Nature">
        <title>Giant virus diversity and host interactions through global metagenomics.</title>
        <authorList>
            <person name="Schulz F."/>
            <person name="Roux S."/>
            <person name="Paez-Espino D."/>
            <person name="Jungbluth S."/>
            <person name="Walsh D.A."/>
            <person name="Denef V.J."/>
            <person name="McMahon K.D."/>
            <person name="Konstantinidis K.T."/>
            <person name="Eloe-Fadrosh E.A."/>
            <person name="Kyrpides N.C."/>
            <person name="Woyke T."/>
        </authorList>
    </citation>
    <scope>NUCLEOTIDE SEQUENCE</scope>
    <source>
        <strain evidence="5">GVMAG-M-3300023184-191</strain>
    </source>
</reference>
<dbReference type="AlphaFoldDB" id="A0A6C0I699"/>
<evidence type="ECO:0000259" key="4">
    <source>
        <dbReference type="SMART" id="SM01005"/>
    </source>
</evidence>
<dbReference type="EMBL" id="MN740103">
    <property type="protein sequence ID" value="QHT87897.1"/>
    <property type="molecule type" value="Genomic_DNA"/>
</dbReference>
<dbReference type="GO" id="GO:0030170">
    <property type="term" value="F:pyridoxal phosphate binding"/>
    <property type="evidence" value="ECO:0007669"/>
    <property type="project" value="TreeGrafter"/>
</dbReference>
<keyword evidence="3" id="KW-0413">Isomerase</keyword>
<organism evidence="5">
    <name type="scientific">viral metagenome</name>
    <dbReference type="NCBI Taxonomy" id="1070528"/>
    <lineage>
        <taxon>unclassified sequences</taxon>
        <taxon>metagenomes</taxon>
        <taxon>organismal metagenomes</taxon>
    </lineage>
</organism>
<dbReference type="InterPro" id="IPR011079">
    <property type="entry name" value="Ala_racemase_C"/>
</dbReference>
<dbReference type="SMART" id="SM01005">
    <property type="entry name" value="Ala_racemase_C"/>
    <property type="match status" value="1"/>
</dbReference>
<dbReference type="CDD" id="cd00430">
    <property type="entry name" value="PLPDE_III_AR"/>
    <property type="match status" value="1"/>
</dbReference>
<proteinExistence type="predicted"/>
<evidence type="ECO:0000256" key="1">
    <source>
        <dbReference type="ARBA" id="ARBA00001933"/>
    </source>
</evidence>
<dbReference type="InterPro" id="IPR000821">
    <property type="entry name" value="Ala_racemase"/>
</dbReference>
<dbReference type="Gene3D" id="2.40.37.10">
    <property type="entry name" value="Lyase, Ornithine Decarboxylase, Chain A, domain 1"/>
    <property type="match status" value="1"/>
</dbReference>
<feature type="domain" description="Alanine racemase C-terminal" evidence="4">
    <location>
        <begin position="261"/>
        <end position="388"/>
    </location>
</feature>
<name>A0A6C0I699_9ZZZZ</name>
<dbReference type="InterPro" id="IPR009006">
    <property type="entry name" value="Ala_racemase/Decarboxylase_C"/>
</dbReference>
<dbReference type="NCBIfam" id="TIGR00492">
    <property type="entry name" value="alr"/>
    <property type="match status" value="1"/>
</dbReference>
<dbReference type="GO" id="GO:0030632">
    <property type="term" value="P:D-alanine biosynthetic process"/>
    <property type="evidence" value="ECO:0007669"/>
    <property type="project" value="TreeGrafter"/>
</dbReference>
<dbReference type="Pfam" id="PF00842">
    <property type="entry name" value="Ala_racemase_C"/>
    <property type="match status" value="1"/>
</dbReference>
<accession>A0A6C0I699</accession>
<dbReference type="InterPro" id="IPR001608">
    <property type="entry name" value="Ala_racemase_N"/>
</dbReference>
<dbReference type="SUPFAM" id="SSF51419">
    <property type="entry name" value="PLP-binding barrel"/>
    <property type="match status" value="1"/>
</dbReference>
<dbReference type="InterPro" id="IPR029066">
    <property type="entry name" value="PLP-binding_barrel"/>
</dbReference>